<feature type="transmembrane region" description="Helical" evidence="6">
    <location>
        <begin position="81"/>
        <end position="102"/>
    </location>
</feature>
<dbReference type="SUPFAM" id="SSF51306">
    <property type="entry name" value="LexA/Signal peptidase"/>
    <property type="match status" value="1"/>
</dbReference>
<evidence type="ECO:0000256" key="2">
    <source>
        <dbReference type="ARBA" id="ARBA00022692"/>
    </source>
</evidence>
<dbReference type="InterPro" id="IPR036286">
    <property type="entry name" value="LexA/Signal_pep-like_sf"/>
</dbReference>
<feature type="region of interest" description="Disordered" evidence="5">
    <location>
        <begin position="274"/>
        <end position="293"/>
    </location>
</feature>
<gene>
    <name evidence="7" type="ORF">HT576_03555</name>
</gene>
<dbReference type="Proteomes" id="UP000728647">
    <property type="component" value="Unassembled WGS sequence"/>
</dbReference>
<evidence type="ECO:0000256" key="6">
    <source>
        <dbReference type="SAM" id="Phobius"/>
    </source>
</evidence>
<accession>A0A8J8GLU3</accession>
<feature type="region of interest" description="Disordered" evidence="5">
    <location>
        <begin position="1"/>
        <end position="56"/>
    </location>
</feature>
<evidence type="ECO:0000256" key="4">
    <source>
        <dbReference type="ARBA" id="ARBA00023136"/>
    </source>
</evidence>
<protein>
    <submittedName>
        <fullName evidence="7">S26 family signal peptidase</fullName>
    </submittedName>
</protein>
<evidence type="ECO:0000256" key="3">
    <source>
        <dbReference type="ARBA" id="ARBA00022989"/>
    </source>
</evidence>
<dbReference type="CDD" id="cd06530">
    <property type="entry name" value="S26_SPase_I"/>
    <property type="match status" value="1"/>
</dbReference>
<sequence>MSGSSPGDVSDDPDDTPDPDRPDDRERHRGDRDAAANPGSGRDGSAATAPASDDGVTIEDDGVVRWFLRSDDENVLFARDVLSSVAIVAVIGLILFGVSGVWPPLVAVESGSMDPNMQKGDLIFVAEDERFVGDGAVAGTGVVTLESGQESGYEKFNNPGDVIVFQPDGNERRTPIIHRAHFRVEEGENWIETKADEDIAGDITCADITTCPAPYDGFITKGDANPNYDQIAGGADTNVVKSEWVTGKAMFRIPWLGNIRLTFDKLLGGMLAPSPEPTSTVTSAPDASTPGTPVTPAGLAGTTGLAALGGGAVTAVGRRRN</sequence>
<dbReference type="EMBL" id="JABURA010000001">
    <property type="protein sequence ID" value="NUB90110.1"/>
    <property type="molecule type" value="Genomic_DNA"/>
</dbReference>
<keyword evidence="3 6" id="KW-1133">Transmembrane helix</keyword>
<reference evidence="7" key="1">
    <citation type="submission" date="2020-06" db="EMBL/GenBank/DDBJ databases">
        <title>Haloterrigena sp. nov., an extremely halophilic archaeon isolated from a saline sediment.</title>
        <authorList>
            <person name="Liu B.-B."/>
        </authorList>
    </citation>
    <scope>NUCLEOTIDE SEQUENCE</scope>
    <source>
        <strain evidence="7">SYSU A121-1</strain>
    </source>
</reference>
<dbReference type="OrthoDB" id="4822at2157"/>
<dbReference type="GO" id="GO:0016020">
    <property type="term" value="C:membrane"/>
    <property type="evidence" value="ECO:0007669"/>
    <property type="project" value="UniProtKB-SubCell"/>
</dbReference>
<evidence type="ECO:0000256" key="1">
    <source>
        <dbReference type="ARBA" id="ARBA00004370"/>
    </source>
</evidence>
<organism evidence="7 8">
    <name type="scientific">Haloterrigena gelatinilytica</name>
    <dbReference type="NCBI Taxonomy" id="2741724"/>
    <lineage>
        <taxon>Archaea</taxon>
        <taxon>Methanobacteriati</taxon>
        <taxon>Methanobacteriota</taxon>
        <taxon>Stenosarchaea group</taxon>
        <taxon>Halobacteria</taxon>
        <taxon>Halobacteriales</taxon>
        <taxon>Natrialbaceae</taxon>
        <taxon>Haloterrigena</taxon>
    </lineage>
</organism>
<evidence type="ECO:0000313" key="7">
    <source>
        <dbReference type="EMBL" id="NUB90110.1"/>
    </source>
</evidence>
<keyword evidence="4 6" id="KW-0472">Membrane</keyword>
<dbReference type="RefSeq" id="WP_174701272.1">
    <property type="nucleotide sequence ID" value="NZ_JABURA010000001.1"/>
</dbReference>
<keyword evidence="2 6" id="KW-0812">Transmembrane</keyword>
<dbReference type="GO" id="GO:0004252">
    <property type="term" value="F:serine-type endopeptidase activity"/>
    <property type="evidence" value="ECO:0007669"/>
    <property type="project" value="InterPro"/>
</dbReference>
<feature type="compositionally biased region" description="Basic and acidic residues" evidence="5">
    <location>
        <begin position="18"/>
        <end position="34"/>
    </location>
</feature>
<proteinExistence type="predicted"/>
<dbReference type="PANTHER" id="PTHR10806:SF6">
    <property type="entry name" value="SIGNAL PEPTIDASE COMPLEX CATALYTIC SUBUNIT SEC11"/>
    <property type="match status" value="1"/>
</dbReference>
<dbReference type="PANTHER" id="PTHR10806">
    <property type="entry name" value="SIGNAL PEPTIDASE COMPLEX CATALYTIC SUBUNIT SEC11"/>
    <property type="match status" value="1"/>
</dbReference>
<comment type="caution">
    <text evidence="7">The sequence shown here is derived from an EMBL/GenBank/DDBJ whole genome shotgun (WGS) entry which is preliminary data.</text>
</comment>
<dbReference type="InterPro" id="IPR019533">
    <property type="entry name" value="Peptidase_S26"/>
</dbReference>
<comment type="subcellular location">
    <subcellularLocation>
        <location evidence="1">Membrane</location>
    </subcellularLocation>
</comment>
<name>A0A8J8GLU3_9EURY</name>
<evidence type="ECO:0000256" key="5">
    <source>
        <dbReference type="SAM" id="MobiDB-lite"/>
    </source>
</evidence>
<feature type="compositionally biased region" description="Polar residues" evidence="5">
    <location>
        <begin position="277"/>
        <end position="286"/>
    </location>
</feature>
<dbReference type="AlphaFoldDB" id="A0A8J8GLU3"/>
<dbReference type="GO" id="GO:0006465">
    <property type="term" value="P:signal peptide processing"/>
    <property type="evidence" value="ECO:0007669"/>
    <property type="project" value="InterPro"/>
</dbReference>
<evidence type="ECO:0000313" key="8">
    <source>
        <dbReference type="Proteomes" id="UP000728647"/>
    </source>
</evidence>
<dbReference type="InterPro" id="IPR001733">
    <property type="entry name" value="Peptidase_S26B"/>
</dbReference>